<protein>
    <recommendedName>
        <fullName evidence="5">ABC transporter domain-containing protein</fullName>
    </recommendedName>
</protein>
<dbReference type="PANTHER" id="PTHR46743:SF2">
    <property type="entry name" value="TEICHOIC ACIDS EXPORT ATP-BINDING PROTEIN TAGH"/>
    <property type="match status" value="1"/>
</dbReference>
<dbReference type="InterPro" id="IPR015860">
    <property type="entry name" value="ABC_transpr_TagH-like"/>
</dbReference>
<evidence type="ECO:0000256" key="4">
    <source>
        <dbReference type="ARBA" id="ARBA00022840"/>
    </source>
</evidence>
<dbReference type="InterPro" id="IPR003593">
    <property type="entry name" value="AAA+_ATPase"/>
</dbReference>
<dbReference type="SUPFAM" id="SSF52540">
    <property type="entry name" value="P-loop containing nucleoside triphosphate hydrolases"/>
    <property type="match status" value="1"/>
</dbReference>
<dbReference type="PROSITE" id="PS50893">
    <property type="entry name" value="ABC_TRANSPORTER_2"/>
    <property type="match status" value="1"/>
</dbReference>
<dbReference type="Gene3D" id="3.40.50.300">
    <property type="entry name" value="P-loop containing nucleotide triphosphate hydrolases"/>
    <property type="match status" value="1"/>
</dbReference>
<keyword evidence="2" id="KW-0813">Transport</keyword>
<sequence>MDTTVVSVENVWKRFVIRKDKSLKERVVNARRSHAHKEEFWALGDVSLAIDSGISVGLVGANGSGKSTLLKAIGGIVQPTSGQVRVRGRVAALLELGAGFHPDLTGRENVYLNASILGLTQAETDRHFDEIVTFSGIEKFIDTQVKFYSSGMYVRLAFGIAVHVDPDILLVDEVLAVGDEPFQRKCMEKIRQFQHEGRTIVLVSHSAEQVSEVCQRAVVLEHGRLVADGTPQEAFRRLRQDYEVRIQEDIQEQEASEASHVATTMAPARRGRITEVRLSHDSDGRIMRPGEDLRIEGMLELTDPLEDWALAASIETPLSQLVFGTDTRLLGQHLPPVSGTVPFAITLPRLEIAAGDYAVNVAVRDSSGRDVDRAARVARFSVETRGHTVGYIHTAPEITVRS</sequence>
<dbReference type="Gene3D" id="2.70.50.60">
    <property type="entry name" value="abc- transporter (atp binding component) like domain"/>
    <property type="match status" value="1"/>
</dbReference>
<dbReference type="Proteomes" id="UP001500622">
    <property type="component" value="Unassembled WGS sequence"/>
</dbReference>
<reference evidence="7" key="1">
    <citation type="journal article" date="2019" name="Int. J. Syst. Evol. Microbiol.">
        <title>The Global Catalogue of Microorganisms (GCM) 10K type strain sequencing project: providing services to taxonomists for standard genome sequencing and annotation.</title>
        <authorList>
            <consortium name="The Broad Institute Genomics Platform"/>
            <consortium name="The Broad Institute Genome Sequencing Center for Infectious Disease"/>
            <person name="Wu L."/>
            <person name="Ma J."/>
        </authorList>
    </citation>
    <scope>NUCLEOTIDE SEQUENCE [LARGE SCALE GENOMIC DNA]</scope>
    <source>
        <strain evidence="7">JCM 17810</strain>
    </source>
</reference>
<keyword evidence="7" id="KW-1185">Reference proteome</keyword>
<dbReference type="InterPro" id="IPR027417">
    <property type="entry name" value="P-loop_NTPase"/>
</dbReference>
<dbReference type="EMBL" id="BAABGN010000006">
    <property type="protein sequence ID" value="GAA4421530.1"/>
    <property type="molecule type" value="Genomic_DNA"/>
</dbReference>
<dbReference type="PANTHER" id="PTHR46743">
    <property type="entry name" value="TEICHOIC ACIDS EXPORT ATP-BINDING PROTEIN TAGH"/>
    <property type="match status" value="1"/>
</dbReference>
<feature type="domain" description="ABC transporter" evidence="5">
    <location>
        <begin position="25"/>
        <end position="247"/>
    </location>
</feature>
<dbReference type="InterPro" id="IPR029439">
    <property type="entry name" value="Wzt_C"/>
</dbReference>
<dbReference type="CDD" id="cd10147">
    <property type="entry name" value="Wzt_C-like"/>
    <property type="match status" value="1"/>
</dbReference>
<dbReference type="Pfam" id="PF00005">
    <property type="entry name" value="ABC_tran"/>
    <property type="match status" value="1"/>
</dbReference>
<evidence type="ECO:0000313" key="6">
    <source>
        <dbReference type="EMBL" id="GAA4421530.1"/>
    </source>
</evidence>
<dbReference type="InterPro" id="IPR003439">
    <property type="entry name" value="ABC_transporter-like_ATP-bd"/>
</dbReference>
<comment type="similarity">
    <text evidence="1">Belongs to the ABC transporter superfamily.</text>
</comment>
<name>A0ABP8L3R5_9MICO</name>
<accession>A0ABP8L3R5</accession>
<evidence type="ECO:0000313" key="7">
    <source>
        <dbReference type="Proteomes" id="UP001500622"/>
    </source>
</evidence>
<comment type="caution">
    <text evidence="6">The sequence shown here is derived from an EMBL/GenBank/DDBJ whole genome shotgun (WGS) entry which is preliminary data.</text>
</comment>
<gene>
    <name evidence="6" type="ORF">GCM10023169_14490</name>
</gene>
<evidence type="ECO:0000256" key="2">
    <source>
        <dbReference type="ARBA" id="ARBA00022448"/>
    </source>
</evidence>
<keyword evidence="4" id="KW-0067">ATP-binding</keyword>
<dbReference type="CDD" id="cd03220">
    <property type="entry name" value="ABC_KpsT_Wzt"/>
    <property type="match status" value="1"/>
</dbReference>
<dbReference type="InterPro" id="IPR050683">
    <property type="entry name" value="Bact_Polysacc_Export_ATP-bd"/>
</dbReference>
<dbReference type="Pfam" id="PF14524">
    <property type="entry name" value="Wzt_C"/>
    <property type="match status" value="1"/>
</dbReference>
<keyword evidence="3" id="KW-0547">Nucleotide-binding</keyword>
<dbReference type="SMART" id="SM00382">
    <property type="entry name" value="AAA"/>
    <property type="match status" value="1"/>
</dbReference>
<proteinExistence type="inferred from homology"/>
<organism evidence="6 7">
    <name type="scientific">Georgenia halophila</name>
    <dbReference type="NCBI Taxonomy" id="620889"/>
    <lineage>
        <taxon>Bacteria</taxon>
        <taxon>Bacillati</taxon>
        <taxon>Actinomycetota</taxon>
        <taxon>Actinomycetes</taxon>
        <taxon>Micrococcales</taxon>
        <taxon>Bogoriellaceae</taxon>
        <taxon>Georgenia</taxon>
    </lineage>
</organism>
<evidence type="ECO:0000259" key="5">
    <source>
        <dbReference type="PROSITE" id="PS50893"/>
    </source>
</evidence>
<dbReference type="RefSeq" id="WP_345215583.1">
    <property type="nucleotide sequence ID" value="NZ_BAABGN010000006.1"/>
</dbReference>
<evidence type="ECO:0000256" key="3">
    <source>
        <dbReference type="ARBA" id="ARBA00022741"/>
    </source>
</evidence>
<evidence type="ECO:0000256" key="1">
    <source>
        <dbReference type="ARBA" id="ARBA00005417"/>
    </source>
</evidence>